<protein>
    <submittedName>
        <fullName evidence="1">Uncharacterized protein</fullName>
    </submittedName>
</protein>
<keyword evidence="2" id="KW-1185">Reference proteome</keyword>
<organism evidence="1 2">
    <name type="scientific">Halopseudomonas salina</name>
    <dbReference type="NCBI Taxonomy" id="1323744"/>
    <lineage>
        <taxon>Bacteria</taxon>
        <taxon>Pseudomonadati</taxon>
        <taxon>Pseudomonadota</taxon>
        <taxon>Gammaproteobacteria</taxon>
        <taxon>Pseudomonadales</taxon>
        <taxon>Pseudomonadaceae</taxon>
        <taxon>Halopseudomonas</taxon>
    </lineage>
</organism>
<accession>A0ABQ1NSY1</accession>
<comment type="caution">
    <text evidence="1">The sequence shown here is derived from an EMBL/GenBank/DDBJ whole genome shotgun (WGS) entry which is preliminary data.</text>
</comment>
<dbReference type="EMBL" id="BMFF01000001">
    <property type="protein sequence ID" value="GGC84201.1"/>
    <property type="molecule type" value="Genomic_DNA"/>
</dbReference>
<sequence>MQRLQHIAGRYFKIIKLTCSLELPDLPQGNSLEIDKASDAAPACQLLGILTLERYDHKEIVTQSVNNVKR</sequence>
<name>A0ABQ1NSY1_9GAMM</name>
<evidence type="ECO:0000313" key="1">
    <source>
        <dbReference type="EMBL" id="GGC84201.1"/>
    </source>
</evidence>
<reference evidence="2" key="1">
    <citation type="journal article" date="2019" name="Int. J. Syst. Evol. Microbiol.">
        <title>The Global Catalogue of Microorganisms (GCM) 10K type strain sequencing project: providing services to taxonomists for standard genome sequencing and annotation.</title>
        <authorList>
            <consortium name="The Broad Institute Genomics Platform"/>
            <consortium name="The Broad Institute Genome Sequencing Center for Infectious Disease"/>
            <person name="Wu L."/>
            <person name="Ma J."/>
        </authorList>
    </citation>
    <scope>NUCLEOTIDE SEQUENCE [LARGE SCALE GENOMIC DNA]</scope>
    <source>
        <strain evidence="2">CGMCC 1.12482</strain>
    </source>
</reference>
<dbReference type="Proteomes" id="UP000638188">
    <property type="component" value="Unassembled WGS sequence"/>
</dbReference>
<evidence type="ECO:0000313" key="2">
    <source>
        <dbReference type="Proteomes" id="UP000638188"/>
    </source>
</evidence>
<gene>
    <name evidence="1" type="ORF">GCM10007418_00030</name>
</gene>
<proteinExistence type="predicted"/>